<evidence type="ECO:0000313" key="3">
    <source>
        <dbReference type="Proteomes" id="UP000199063"/>
    </source>
</evidence>
<protein>
    <submittedName>
        <fullName evidence="2">Uncharacterized protein</fullName>
    </submittedName>
</protein>
<keyword evidence="1" id="KW-0472">Membrane</keyword>
<proteinExistence type="predicted"/>
<feature type="transmembrane region" description="Helical" evidence="1">
    <location>
        <begin position="6"/>
        <end position="31"/>
    </location>
</feature>
<keyword evidence="1" id="KW-1133">Transmembrane helix</keyword>
<evidence type="ECO:0000313" key="2">
    <source>
        <dbReference type="EMBL" id="SDM76769.1"/>
    </source>
</evidence>
<dbReference type="RefSeq" id="WP_093656587.1">
    <property type="nucleotide sequence ID" value="NZ_FNHI01000013.1"/>
</dbReference>
<keyword evidence="3" id="KW-1185">Reference proteome</keyword>
<accession>A0A1G9VWV9</accession>
<gene>
    <name evidence="2" type="ORF">SAMN05444921_11330</name>
</gene>
<name>A0A1G9VWV9_9ACTN</name>
<evidence type="ECO:0000256" key="1">
    <source>
        <dbReference type="SAM" id="Phobius"/>
    </source>
</evidence>
<dbReference type="AlphaFoldDB" id="A0A1G9VWV9"/>
<dbReference type="GeneID" id="40831213"/>
<sequence length="74" mass="7981">MTTALTALMWLACLGLIVIFGAAGCALTLAWRDRRDAARAAEYRARPHSARVGTAAQDAAAIARARIDKEQRRA</sequence>
<reference evidence="3" key="1">
    <citation type="submission" date="2016-10" db="EMBL/GenBank/DDBJ databases">
        <authorList>
            <person name="Varghese N."/>
            <person name="Submissions S."/>
        </authorList>
    </citation>
    <scope>NUCLEOTIDE SEQUENCE [LARGE SCALE GENOMIC DNA]</scope>
    <source>
        <strain evidence="3">CGMCC 4.7042</strain>
    </source>
</reference>
<dbReference type="STRING" id="1196353.SAMN05444921_11330"/>
<dbReference type="EMBL" id="FNHI01000013">
    <property type="protein sequence ID" value="SDM76769.1"/>
    <property type="molecule type" value="Genomic_DNA"/>
</dbReference>
<dbReference type="Proteomes" id="UP000199063">
    <property type="component" value="Unassembled WGS sequence"/>
</dbReference>
<organism evidence="2 3">
    <name type="scientific">Streptomyces wuyuanensis</name>
    <dbReference type="NCBI Taxonomy" id="1196353"/>
    <lineage>
        <taxon>Bacteria</taxon>
        <taxon>Bacillati</taxon>
        <taxon>Actinomycetota</taxon>
        <taxon>Actinomycetes</taxon>
        <taxon>Kitasatosporales</taxon>
        <taxon>Streptomycetaceae</taxon>
        <taxon>Streptomyces</taxon>
    </lineage>
</organism>
<keyword evidence="1" id="KW-0812">Transmembrane</keyword>